<dbReference type="AlphaFoldDB" id="A0AAD7BPI9"/>
<evidence type="ECO:0000313" key="3">
    <source>
        <dbReference type="Proteomes" id="UP001221142"/>
    </source>
</evidence>
<sequence length="168" mass="19219">AAEVALSRVPELSARTDSYKGGAFEAKRPSHLEVHRINTVHDIHQRHRPNRDRLRPRQPPPPVLRLQRRHREHRRHHPTTNEGITNFLLGFSYTWTGYAFYWDGAGPAYWRLANDTILREPVGTSWSSATGVPWGTEIELNINVEAQLTGAANRDDEVTVFIIPDDLD</sequence>
<comment type="caution">
    <text evidence="2">The sequence shown here is derived from an EMBL/GenBank/DDBJ whole genome shotgun (WGS) entry which is preliminary data.</text>
</comment>
<reference evidence="2" key="1">
    <citation type="submission" date="2023-03" db="EMBL/GenBank/DDBJ databases">
        <title>Massive genome expansion in bonnet fungi (Mycena s.s.) driven by repeated elements and novel gene families across ecological guilds.</title>
        <authorList>
            <consortium name="Lawrence Berkeley National Laboratory"/>
            <person name="Harder C.B."/>
            <person name="Miyauchi S."/>
            <person name="Viragh M."/>
            <person name="Kuo A."/>
            <person name="Thoen E."/>
            <person name="Andreopoulos B."/>
            <person name="Lu D."/>
            <person name="Skrede I."/>
            <person name="Drula E."/>
            <person name="Henrissat B."/>
            <person name="Morin E."/>
            <person name="Kohler A."/>
            <person name="Barry K."/>
            <person name="LaButti K."/>
            <person name="Morin E."/>
            <person name="Salamov A."/>
            <person name="Lipzen A."/>
            <person name="Mereny Z."/>
            <person name="Hegedus B."/>
            <person name="Baldrian P."/>
            <person name="Stursova M."/>
            <person name="Weitz H."/>
            <person name="Taylor A."/>
            <person name="Grigoriev I.V."/>
            <person name="Nagy L.G."/>
            <person name="Martin F."/>
            <person name="Kauserud H."/>
        </authorList>
    </citation>
    <scope>NUCLEOTIDE SEQUENCE</scope>
    <source>
        <strain evidence="2">9284</strain>
    </source>
</reference>
<accession>A0AAD7BPI9</accession>
<evidence type="ECO:0000313" key="2">
    <source>
        <dbReference type="EMBL" id="KAJ7627031.1"/>
    </source>
</evidence>
<feature type="compositionally biased region" description="Basic residues" evidence="1">
    <location>
        <begin position="44"/>
        <end position="56"/>
    </location>
</feature>
<dbReference type="EMBL" id="JARKIF010000011">
    <property type="protein sequence ID" value="KAJ7627031.1"/>
    <property type="molecule type" value="Genomic_DNA"/>
</dbReference>
<feature type="non-terminal residue" evidence="2">
    <location>
        <position position="1"/>
    </location>
</feature>
<dbReference type="Proteomes" id="UP001221142">
    <property type="component" value="Unassembled WGS sequence"/>
</dbReference>
<gene>
    <name evidence="2" type="ORF">FB45DRAFT_795252</name>
</gene>
<feature type="region of interest" description="Disordered" evidence="1">
    <location>
        <begin position="43"/>
        <end position="63"/>
    </location>
</feature>
<organism evidence="2 3">
    <name type="scientific">Roridomyces roridus</name>
    <dbReference type="NCBI Taxonomy" id="1738132"/>
    <lineage>
        <taxon>Eukaryota</taxon>
        <taxon>Fungi</taxon>
        <taxon>Dikarya</taxon>
        <taxon>Basidiomycota</taxon>
        <taxon>Agaricomycotina</taxon>
        <taxon>Agaricomycetes</taxon>
        <taxon>Agaricomycetidae</taxon>
        <taxon>Agaricales</taxon>
        <taxon>Marasmiineae</taxon>
        <taxon>Mycenaceae</taxon>
        <taxon>Roridomyces</taxon>
    </lineage>
</organism>
<evidence type="ECO:0000256" key="1">
    <source>
        <dbReference type="SAM" id="MobiDB-lite"/>
    </source>
</evidence>
<name>A0AAD7BPI9_9AGAR</name>
<keyword evidence="3" id="KW-1185">Reference proteome</keyword>
<protein>
    <submittedName>
        <fullName evidence="2">Uncharacterized protein</fullName>
    </submittedName>
</protein>
<proteinExistence type="predicted"/>